<accession>T1HTW1</accession>
<dbReference type="EnsemblMetazoa" id="RPRC007481-RA">
    <property type="protein sequence ID" value="RPRC007481-PA"/>
    <property type="gene ID" value="RPRC007481"/>
</dbReference>
<dbReference type="VEuPathDB" id="VectorBase:RPRC007481"/>
<sequence length="1462" mass="166586">MASRNKLAFLVVCFIFAKVAAWFSNNNNNKRFYKDNELYSSYPENEYESFEFKNNDDNDNDGNIDDHLRKRNERESDFYDIGEENTYDTSNDLYPSLNLFSWWSSKNKGLHRDDGNKKNKSLDNLNDFDNKLKHDIITNILENDDSNEPVITTDKIDEGSFLLTQSPVTANFQLTNNPTINLNLQVNIIEHTTSKARLHFLYKPTTPISSTKDLKQPLSNNFDKFFDVNKLFTKFKDDFNNVTTEAISCYNNVNNASINNISKQQDAGKYSTTEQMLIENVENITRNASLIEDNIKSSNNEDVSRMLTNSRPYLFYSALVTNKEADNARKASIRPMFRISTTSKENKPINSYIKNYTIFQPGTQIIAQKNTPINDPLQNNVLQLTGYTSSSANIVTQQMYNRKQSLTTYYNQYGSVPTPSSLIKQALIDISRQLNLHKGTTLLYPQSMDGSVFREATNKPMTWNFTRQTLLITPNVTMSPSNHTEAIIEHNIKAIQEDDPFSFLKPIPTLKSDLLLKPTKMYQGNVTNSEQTNEETNVNKLATNTDVNNNEKVYHVVSNFTEPKFVLPEYLSGLLDINTTSNSGNYRKKRENPQLTATLTNDLIYLLNNNYQRKQEDFKRLFSRESQNSTFNNEDFLNKFKNLQNDLVDLQKALVTQAKDVAQSTSVDDNSASINDTDMTVHVRVIVDVLNGTDGNQLASVATNHSTDDEINTNHTLSKRSWLFVPENQLENEPKHLLEKLIEQKALYELAENSLLKKTNDENSLEENNDIKVNLNFPPSLLQVVDINTNTTNNPIITNNYTSYNIQNNDSKLTDSQFLLTKTQLVNPVAKDNIVSPLNKALYSEYLTGRKYLVIPLSYLEEQNKRTNNDRYTLLQPTSVILTTFDNNKGNSSHTPINYIANYLNKIRLNKGTKSPNKSEKKKYVSNTRHTSIATTNKKGIDKNASAMILFGTPELISTLNYNKDKTNKAQNVATLNQLDSSSKLIGHPTTSLDYLNFDELLKDPSNVEYLNHDMGKDRSRSIFYVQQLLNPGSYQLKSYNNNNNDELFKAKSVKQNSATTKQFLFFTLPSNPINDFQTESPPCTSYCKLNNLPFLSSDAVDHHRQSNHKAKKPNKVTPNLKTFKVDLNVDDDPFDKFDWNLEQNKNSLNEHQQQDQTSSSENQGTLLFASKDNSKKRSANCLGKFKRIPREGNLRRSKRYLRKFKQINGEINRHTAPKVVKECSRKSYDQKLLSDDARYESSFPNNEMSINSAEHRTRYYTLKRDLVRGSTVQGKLNVKLNDFEHKIQKSLFPSITKISSISKSTMKVFTQQGNCVTTGTSTEKSKCTDEDDLCIAVESICAGPPPPTAAVKLTTEGASTTDTPSTATPSEEEIQNACTECQCAQAANTLGIQQHSSPMNTKKFNTSIRPRGAQCHHHLKNHTTLQNHKMHYDHKPKENVKKKYGLLKKFFVKNVTNLVNR</sequence>
<organism evidence="1 2">
    <name type="scientific">Rhodnius prolixus</name>
    <name type="common">Triatomid bug</name>
    <dbReference type="NCBI Taxonomy" id="13249"/>
    <lineage>
        <taxon>Eukaryota</taxon>
        <taxon>Metazoa</taxon>
        <taxon>Ecdysozoa</taxon>
        <taxon>Arthropoda</taxon>
        <taxon>Hexapoda</taxon>
        <taxon>Insecta</taxon>
        <taxon>Pterygota</taxon>
        <taxon>Neoptera</taxon>
        <taxon>Paraneoptera</taxon>
        <taxon>Hemiptera</taxon>
        <taxon>Heteroptera</taxon>
        <taxon>Panheteroptera</taxon>
        <taxon>Cimicomorpha</taxon>
        <taxon>Reduviidae</taxon>
        <taxon>Triatominae</taxon>
        <taxon>Rhodnius</taxon>
    </lineage>
</organism>
<proteinExistence type="predicted"/>
<dbReference type="HOGENOM" id="CLU_250698_0_0_1"/>
<keyword evidence="2" id="KW-1185">Reference proteome</keyword>
<dbReference type="InParanoid" id="T1HTW1"/>
<dbReference type="EMBL" id="ACPB03019900">
    <property type="status" value="NOT_ANNOTATED_CDS"/>
    <property type="molecule type" value="Genomic_DNA"/>
</dbReference>
<protein>
    <submittedName>
        <fullName evidence="1">Uncharacterized protein</fullName>
    </submittedName>
</protein>
<name>T1HTW1_RHOPR</name>
<reference evidence="1" key="1">
    <citation type="submission" date="2015-05" db="UniProtKB">
        <authorList>
            <consortium name="EnsemblMetazoa"/>
        </authorList>
    </citation>
    <scope>IDENTIFICATION</scope>
</reference>
<evidence type="ECO:0000313" key="2">
    <source>
        <dbReference type="Proteomes" id="UP000015103"/>
    </source>
</evidence>
<dbReference type="Proteomes" id="UP000015103">
    <property type="component" value="Unassembled WGS sequence"/>
</dbReference>
<dbReference type="EMBL" id="ACPB03019899">
    <property type="status" value="NOT_ANNOTATED_CDS"/>
    <property type="molecule type" value="Genomic_DNA"/>
</dbReference>
<evidence type="ECO:0000313" key="1">
    <source>
        <dbReference type="EnsemblMetazoa" id="RPRC007481-PA"/>
    </source>
</evidence>